<protein>
    <submittedName>
        <fullName evidence="1">Uncharacterized protein</fullName>
    </submittedName>
</protein>
<feature type="non-terminal residue" evidence="1">
    <location>
        <position position="1"/>
    </location>
</feature>
<evidence type="ECO:0000313" key="1">
    <source>
        <dbReference type="EMBL" id="SVA69522.1"/>
    </source>
</evidence>
<accession>A0A381XYK5</accession>
<name>A0A381XYK5_9ZZZZ</name>
<organism evidence="1">
    <name type="scientific">marine metagenome</name>
    <dbReference type="NCBI Taxonomy" id="408172"/>
    <lineage>
        <taxon>unclassified sequences</taxon>
        <taxon>metagenomes</taxon>
        <taxon>ecological metagenomes</taxon>
    </lineage>
</organism>
<sequence length="113" mass="12600">VRAKEIILQEDRWDPEYIKHEVLTLLTSAAAEGITQLSPVNLLQDLKAMGYPMTMSGLFELLQGTELVKNMNRDVIELAITDADMFSNVEKSEADADKIHKTAVKQANKDIGI</sequence>
<proteinExistence type="predicted"/>
<dbReference type="AlphaFoldDB" id="A0A381XYK5"/>
<dbReference type="EMBL" id="UINC01016754">
    <property type="protein sequence ID" value="SVA69522.1"/>
    <property type="molecule type" value="Genomic_DNA"/>
</dbReference>
<gene>
    <name evidence="1" type="ORF">METZ01_LOCUS122376</name>
</gene>
<reference evidence="1" key="1">
    <citation type="submission" date="2018-05" db="EMBL/GenBank/DDBJ databases">
        <authorList>
            <person name="Lanie J.A."/>
            <person name="Ng W.-L."/>
            <person name="Kazmierczak K.M."/>
            <person name="Andrzejewski T.M."/>
            <person name="Davidsen T.M."/>
            <person name="Wayne K.J."/>
            <person name="Tettelin H."/>
            <person name="Glass J.I."/>
            <person name="Rusch D."/>
            <person name="Podicherti R."/>
            <person name="Tsui H.-C.T."/>
            <person name="Winkler M.E."/>
        </authorList>
    </citation>
    <scope>NUCLEOTIDE SEQUENCE</scope>
</reference>